<evidence type="ECO:0000256" key="7">
    <source>
        <dbReference type="ARBA" id="ARBA00023027"/>
    </source>
</evidence>
<feature type="binding site" evidence="8">
    <location>
        <position position="153"/>
    </location>
    <ligand>
        <name>Mg(2+)</name>
        <dbReference type="ChEBI" id="CHEBI:18420"/>
    </ligand>
</feature>
<gene>
    <name evidence="8 12" type="primary">nadE</name>
    <name evidence="12" type="ORF">MCAL160_0017</name>
</gene>
<dbReference type="InterPro" id="IPR014729">
    <property type="entry name" value="Rossmann-like_a/b/a_fold"/>
</dbReference>
<evidence type="ECO:0000259" key="11">
    <source>
        <dbReference type="Pfam" id="PF02540"/>
    </source>
</evidence>
<comment type="function">
    <text evidence="8">Catalyzes the ATP-dependent amidation of deamido-NAD to form NAD. Uses ammonia as a nitrogen source.</text>
</comment>
<comment type="catalytic activity">
    <reaction evidence="8 10">
        <text>deamido-NAD(+) + NH4(+) + ATP = AMP + diphosphate + NAD(+) + H(+)</text>
        <dbReference type="Rhea" id="RHEA:21188"/>
        <dbReference type="ChEBI" id="CHEBI:15378"/>
        <dbReference type="ChEBI" id="CHEBI:28938"/>
        <dbReference type="ChEBI" id="CHEBI:30616"/>
        <dbReference type="ChEBI" id="CHEBI:33019"/>
        <dbReference type="ChEBI" id="CHEBI:57540"/>
        <dbReference type="ChEBI" id="CHEBI:58437"/>
        <dbReference type="ChEBI" id="CHEBI:456215"/>
        <dbReference type="EC" id="6.3.1.5"/>
    </reaction>
</comment>
<feature type="binding site" evidence="8">
    <location>
        <position position="168"/>
    </location>
    <ligand>
        <name>deamido-NAD(+)</name>
        <dbReference type="ChEBI" id="CHEBI:58437"/>
        <note>ligand shared between two neighboring subunits</note>
    </ligand>
</feature>
<dbReference type="EMBL" id="AP013353">
    <property type="protein sequence ID" value="BAP00782.1"/>
    <property type="molecule type" value="Genomic_DNA"/>
</dbReference>
<comment type="subunit">
    <text evidence="8">Homodimer.</text>
</comment>
<evidence type="ECO:0000256" key="1">
    <source>
        <dbReference type="ARBA" id="ARBA00005859"/>
    </source>
</evidence>
<dbReference type="InterPro" id="IPR022926">
    <property type="entry name" value="NH(3)-dep_NAD(+)_synth"/>
</dbReference>
<reference evidence="12" key="3">
    <citation type="journal article" date="2019" name="Vet. Microbiol.">
        <title>Mutations associated with change of susceptibility to lincosamides and/or macrolides in field and laboratory-derived Mycoplasma californicum strains in Japan, and development of a rapid detection method for these mutations.</title>
        <authorList>
            <person name="Hata E."/>
            <person name="Nagai K."/>
            <person name="Murakami K."/>
        </authorList>
    </citation>
    <scope>NUCLEOTIDE SEQUENCE</scope>
    <source>
        <strain evidence="12">HAZ160_1</strain>
    </source>
</reference>
<feature type="binding site" evidence="8">
    <location>
        <position position="148"/>
    </location>
    <ligand>
        <name>ATP</name>
        <dbReference type="ChEBI" id="CHEBI:30616"/>
    </ligand>
</feature>
<dbReference type="GO" id="GO:0005737">
    <property type="term" value="C:cytoplasm"/>
    <property type="evidence" value="ECO:0007669"/>
    <property type="project" value="InterPro"/>
</dbReference>
<evidence type="ECO:0000256" key="5">
    <source>
        <dbReference type="ARBA" id="ARBA00022840"/>
    </source>
</evidence>
<comment type="pathway">
    <text evidence="8">Cofactor biosynthesis; NAD(+) biosynthesis; NAD(+) from deamido-NAD(+) (ammonia route): step 1/1.</text>
</comment>
<reference evidence="12" key="4">
    <citation type="submission" date="2024-06" db="EMBL/GenBank/DDBJ databases">
        <authorList>
            <consortium name="Mycoplasma californicum genome sequencing consortium"/>
            <person name="Hata E."/>
            <person name="Tanaka K."/>
            <person name="Tamamura Y."/>
        </authorList>
    </citation>
    <scope>NUCLEOTIDE SEQUENCE</scope>
    <source>
        <strain evidence="12">HAZ160_1</strain>
    </source>
</reference>
<sequence length="265" mass="30068">MKDRLGLRLNNDITSDPNNQRIQKYCDYLVEWIRLRVKKAHAKGLVVGISGGIDSALVVALAKRAFPENTLGIVMPIDNMEHDLGDIKQLSSNIGLHTKTINLHSTFSEISAVCNVENKMALSNIKPRIRMAALYAIAQQNSYLVAGTDNEDEMYIGYFTKYGDGGVDILPISRLLKNEVKLMAKYLNIPDSIINKKPSAGLWARQNDEDELGFSYDELDNYLNNRVELLNIETKTKIKQMHKATQHKRCKPYQPKTIEQFLKEN</sequence>
<evidence type="ECO:0000256" key="9">
    <source>
        <dbReference type="RuleBase" id="RU003811"/>
    </source>
</evidence>
<feature type="binding site" description="in other chain" evidence="8">
    <location>
        <position position="161"/>
    </location>
    <ligand>
        <name>deamido-NAD(+)</name>
        <dbReference type="ChEBI" id="CHEBI:58437"/>
        <note>ligand shared between two neighboring subunits</note>
    </ligand>
</feature>
<evidence type="ECO:0000256" key="3">
    <source>
        <dbReference type="ARBA" id="ARBA00022723"/>
    </source>
</evidence>
<dbReference type="NCBIfam" id="TIGR00552">
    <property type="entry name" value="nadE"/>
    <property type="match status" value="1"/>
</dbReference>
<feature type="binding site" evidence="8">
    <location>
        <position position="54"/>
    </location>
    <ligand>
        <name>Mg(2+)</name>
        <dbReference type="ChEBI" id="CHEBI:18420"/>
    </ligand>
</feature>
<feature type="binding site" evidence="8">
    <location>
        <position position="199"/>
    </location>
    <ligand>
        <name>ATP</name>
        <dbReference type="ChEBI" id="CHEBI:30616"/>
    </ligand>
</feature>
<evidence type="ECO:0000256" key="2">
    <source>
        <dbReference type="ARBA" id="ARBA00022598"/>
    </source>
</evidence>
<feature type="binding site" description="in other chain" evidence="8">
    <location>
        <begin position="247"/>
        <end position="248"/>
    </location>
    <ligand>
        <name>deamido-NAD(+)</name>
        <dbReference type="ChEBI" id="CHEBI:58437"/>
        <note>ligand shared between two neighboring subunits</note>
    </ligand>
</feature>
<evidence type="ECO:0000256" key="4">
    <source>
        <dbReference type="ARBA" id="ARBA00022741"/>
    </source>
</evidence>
<feature type="binding site" evidence="8">
    <location>
        <position position="177"/>
    </location>
    <ligand>
        <name>ATP</name>
        <dbReference type="ChEBI" id="CHEBI:30616"/>
    </ligand>
</feature>
<dbReference type="GO" id="GO:0005524">
    <property type="term" value="F:ATP binding"/>
    <property type="evidence" value="ECO:0007669"/>
    <property type="project" value="UniProtKB-UniRule"/>
</dbReference>
<protein>
    <recommendedName>
        <fullName evidence="8 10">NH(3)-dependent NAD(+) synthetase</fullName>
        <ecNumber evidence="8 10">6.3.1.5</ecNumber>
    </recommendedName>
</protein>
<feature type="binding site" evidence="8">
    <location>
        <begin position="48"/>
        <end position="55"/>
    </location>
    <ligand>
        <name>ATP</name>
        <dbReference type="ChEBI" id="CHEBI:30616"/>
    </ligand>
</feature>
<dbReference type="InterPro" id="IPR022310">
    <property type="entry name" value="NAD/GMP_synthase"/>
</dbReference>
<keyword evidence="7 8" id="KW-0520">NAD</keyword>
<dbReference type="PANTHER" id="PTHR23090:SF9">
    <property type="entry name" value="GLUTAMINE-DEPENDENT NAD(+) SYNTHETASE"/>
    <property type="match status" value="1"/>
</dbReference>
<feature type="domain" description="NAD/GMP synthase" evidence="11">
    <location>
        <begin position="27"/>
        <end position="252"/>
    </location>
</feature>
<evidence type="ECO:0000313" key="12">
    <source>
        <dbReference type="EMBL" id="BAP00782.1"/>
    </source>
</evidence>
<dbReference type="Gene3D" id="3.40.50.620">
    <property type="entry name" value="HUPs"/>
    <property type="match status" value="1"/>
</dbReference>
<feature type="binding site" description="in other chain" evidence="8">
    <location>
        <position position="128"/>
    </location>
    <ligand>
        <name>deamido-NAD(+)</name>
        <dbReference type="ChEBI" id="CHEBI:58437"/>
        <note>ligand shared between two neighboring subunits</note>
    </ligand>
</feature>
<dbReference type="CDD" id="cd00553">
    <property type="entry name" value="NAD_synthase"/>
    <property type="match status" value="1"/>
</dbReference>
<reference evidence="12" key="1">
    <citation type="journal article" date="2014" name="Appl. Environ. Microbiol.">
        <title>Molecular Epidemiology of Cases of Mycoplasma californicum Infection in Japan.</title>
        <authorList>
            <person name="Hata E."/>
            <person name="Suzuki K."/>
            <person name="Hanyu H."/>
            <person name="Itoh M."/>
            <person name="Higuchi H."/>
            <person name="Kobayashi H."/>
        </authorList>
    </citation>
    <scope>NUCLEOTIDE SEQUENCE</scope>
    <source>
        <strain evidence="12">HAZ160_1</strain>
    </source>
</reference>
<keyword evidence="6 8" id="KW-0460">Magnesium</keyword>
<name>A0AAT9F7B2_9BACT</name>
<comment type="similarity">
    <text evidence="1 8 9">Belongs to the NAD synthetase family.</text>
</comment>
<dbReference type="GO" id="GO:0046872">
    <property type="term" value="F:metal ion binding"/>
    <property type="evidence" value="ECO:0007669"/>
    <property type="project" value="UniProtKB-KW"/>
</dbReference>
<dbReference type="AlphaFoldDB" id="A0AAT9F7B2"/>
<dbReference type="RefSeq" id="WP_041102787.1">
    <property type="nucleotide sequence ID" value="NZ_AP013353.1"/>
</dbReference>
<evidence type="ECO:0000256" key="8">
    <source>
        <dbReference type="HAMAP-Rule" id="MF_00193"/>
    </source>
</evidence>
<keyword evidence="5 8" id="KW-0067">ATP-binding</keyword>
<evidence type="ECO:0000256" key="6">
    <source>
        <dbReference type="ARBA" id="ARBA00022842"/>
    </source>
</evidence>
<reference evidence="12" key="2">
    <citation type="journal article" date="2014" name="Genome Announc.">
        <title>Complete Genome Sequence of Mycoplasma californicum Strain HAZ160_1 from Bovine Mastitic Milk in Japan.</title>
        <authorList>
            <person name="Hata E."/>
            <person name="Murakami K."/>
        </authorList>
    </citation>
    <scope>NUCLEOTIDE SEQUENCE</scope>
    <source>
        <strain evidence="12">HAZ160_1</strain>
    </source>
</reference>
<dbReference type="Pfam" id="PF02540">
    <property type="entry name" value="NAD_synthase"/>
    <property type="match status" value="1"/>
</dbReference>
<dbReference type="HAMAP" id="MF_00193">
    <property type="entry name" value="NadE_ammonia_dep"/>
    <property type="match status" value="1"/>
</dbReference>
<dbReference type="InterPro" id="IPR003694">
    <property type="entry name" value="NAD_synthase"/>
</dbReference>
<dbReference type="GO" id="GO:0008795">
    <property type="term" value="F:NAD+ synthase activity"/>
    <property type="evidence" value="ECO:0007669"/>
    <property type="project" value="UniProtKB-UniRule"/>
</dbReference>
<dbReference type="GO" id="GO:0009435">
    <property type="term" value="P:NAD+ biosynthetic process"/>
    <property type="evidence" value="ECO:0007669"/>
    <property type="project" value="UniProtKB-UniRule"/>
</dbReference>
<keyword evidence="3 8" id="KW-0479">Metal-binding</keyword>
<accession>A0AAT9F7B2</accession>
<dbReference type="EC" id="6.3.1.5" evidence="8 10"/>
<keyword evidence="4 8" id="KW-0547">Nucleotide-binding</keyword>
<evidence type="ECO:0000256" key="10">
    <source>
        <dbReference type="RuleBase" id="RU003812"/>
    </source>
</evidence>
<organism evidence="12">
    <name type="scientific">Mycoplasmopsis californica HAZ160_1</name>
    <dbReference type="NCBI Taxonomy" id="1397850"/>
    <lineage>
        <taxon>Bacteria</taxon>
        <taxon>Bacillati</taxon>
        <taxon>Mycoplasmatota</taxon>
        <taxon>Mycoplasmoidales</taxon>
        <taxon>Metamycoplasmataceae</taxon>
        <taxon>Mycoplasmopsis</taxon>
    </lineage>
</organism>
<dbReference type="GO" id="GO:0004359">
    <property type="term" value="F:glutaminase activity"/>
    <property type="evidence" value="ECO:0007669"/>
    <property type="project" value="InterPro"/>
</dbReference>
<dbReference type="SUPFAM" id="SSF52402">
    <property type="entry name" value="Adenine nucleotide alpha hydrolases-like"/>
    <property type="match status" value="1"/>
</dbReference>
<proteinExistence type="inferred from homology"/>
<keyword evidence="2 8" id="KW-0436">Ligase</keyword>
<dbReference type="KEGG" id="mcm:MCAL160_0017"/>
<dbReference type="PANTHER" id="PTHR23090">
    <property type="entry name" value="NH 3 /GLUTAMINE-DEPENDENT NAD + SYNTHETASE"/>
    <property type="match status" value="1"/>
</dbReference>
<dbReference type="GO" id="GO:0003952">
    <property type="term" value="F:NAD+ synthase (glutamine-hydrolyzing) activity"/>
    <property type="evidence" value="ECO:0007669"/>
    <property type="project" value="InterPro"/>
</dbReference>